<dbReference type="EMBL" id="PCVY01000076">
    <property type="protein sequence ID" value="PIQ85072.1"/>
    <property type="molecule type" value="Genomic_DNA"/>
</dbReference>
<dbReference type="Pfam" id="PF00072">
    <property type="entry name" value="Response_reg"/>
    <property type="match status" value="1"/>
</dbReference>
<dbReference type="Proteomes" id="UP000230859">
    <property type="component" value="Unassembled WGS sequence"/>
</dbReference>
<gene>
    <name evidence="4" type="ORF">COV74_10775</name>
</gene>
<dbReference type="PANTHER" id="PTHR44591:SF3">
    <property type="entry name" value="RESPONSE REGULATORY DOMAIN-CONTAINING PROTEIN"/>
    <property type="match status" value="1"/>
</dbReference>
<feature type="modified residue" description="4-aspartylphosphate" evidence="2">
    <location>
        <position position="53"/>
    </location>
</feature>
<evidence type="ECO:0000256" key="2">
    <source>
        <dbReference type="PROSITE-ProRule" id="PRU00169"/>
    </source>
</evidence>
<dbReference type="Gene3D" id="3.40.50.2300">
    <property type="match status" value="1"/>
</dbReference>
<sequence length="127" mass="14328">MSKKILLIEDDHDLSDVLRMRLEKTGYQVITLYDGTEAVRVAKEERPDLILLDLFMPETDGFTTLKSLKAERVADGGAKAIAEVPTIVMTGKAPMMEEMVRFEGAVEFLTKPVEINSLMKRIEELLK</sequence>
<dbReference type="SMART" id="SM00448">
    <property type="entry name" value="REC"/>
    <property type="match status" value="1"/>
</dbReference>
<dbReference type="InterPro" id="IPR050595">
    <property type="entry name" value="Bact_response_regulator"/>
</dbReference>
<dbReference type="InterPro" id="IPR001789">
    <property type="entry name" value="Sig_transdc_resp-reg_receiver"/>
</dbReference>
<evidence type="ECO:0000313" key="4">
    <source>
        <dbReference type="EMBL" id="PIQ85072.1"/>
    </source>
</evidence>
<accession>A0A2H0LKX9</accession>
<keyword evidence="1 2" id="KW-0597">Phosphoprotein</keyword>
<feature type="domain" description="Response regulatory" evidence="3">
    <location>
        <begin position="4"/>
        <end position="126"/>
    </location>
</feature>
<dbReference type="GO" id="GO:0000160">
    <property type="term" value="P:phosphorelay signal transduction system"/>
    <property type="evidence" value="ECO:0007669"/>
    <property type="project" value="InterPro"/>
</dbReference>
<evidence type="ECO:0000313" key="5">
    <source>
        <dbReference type="Proteomes" id="UP000230859"/>
    </source>
</evidence>
<dbReference type="PANTHER" id="PTHR44591">
    <property type="entry name" value="STRESS RESPONSE REGULATOR PROTEIN 1"/>
    <property type="match status" value="1"/>
</dbReference>
<dbReference type="SUPFAM" id="SSF52172">
    <property type="entry name" value="CheY-like"/>
    <property type="match status" value="1"/>
</dbReference>
<dbReference type="AlphaFoldDB" id="A0A2H0LKX9"/>
<dbReference type="PROSITE" id="PS50110">
    <property type="entry name" value="RESPONSE_REGULATORY"/>
    <property type="match status" value="1"/>
</dbReference>
<organism evidence="4 5">
    <name type="scientific">Candidatus Abzuiibacterium crystallinum</name>
    <dbReference type="NCBI Taxonomy" id="1974748"/>
    <lineage>
        <taxon>Bacteria</taxon>
        <taxon>Pseudomonadati</taxon>
        <taxon>Candidatus Omnitrophota</taxon>
        <taxon>Candidatus Abzuiibacterium</taxon>
    </lineage>
</organism>
<name>A0A2H0LKX9_9BACT</name>
<protein>
    <recommendedName>
        <fullName evidence="3">Response regulatory domain-containing protein</fullName>
    </recommendedName>
</protein>
<reference evidence="4 5" key="1">
    <citation type="submission" date="2017-09" db="EMBL/GenBank/DDBJ databases">
        <title>Depth-based differentiation of microbial function through sediment-hosted aquifers and enrichment of novel symbionts in the deep terrestrial subsurface.</title>
        <authorList>
            <person name="Probst A.J."/>
            <person name="Ladd B."/>
            <person name="Jarett J.K."/>
            <person name="Geller-Mcgrath D.E."/>
            <person name="Sieber C.M."/>
            <person name="Emerson J.B."/>
            <person name="Anantharaman K."/>
            <person name="Thomas B.C."/>
            <person name="Malmstrom R."/>
            <person name="Stieglmeier M."/>
            <person name="Klingl A."/>
            <person name="Woyke T."/>
            <person name="Ryan C.M."/>
            <person name="Banfield J.F."/>
        </authorList>
    </citation>
    <scope>NUCLEOTIDE SEQUENCE [LARGE SCALE GENOMIC DNA]</scope>
    <source>
        <strain evidence="4">CG11_big_fil_rev_8_21_14_0_20_45_26</strain>
    </source>
</reference>
<evidence type="ECO:0000259" key="3">
    <source>
        <dbReference type="PROSITE" id="PS50110"/>
    </source>
</evidence>
<proteinExistence type="predicted"/>
<dbReference type="InterPro" id="IPR011006">
    <property type="entry name" value="CheY-like_superfamily"/>
</dbReference>
<evidence type="ECO:0000256" key="1">
    <source>
        <dbReference type="ARBA" id="ARBA00022553"/>
    </source>
</evidence>
<comment type="caution">
    <text evidence="4">The sequence shown here is derived from an EMBL/GenBank/DDBJ whole genome shotgun (WGS) entry which is preliminary data.</text>
</comment>